<comment type="caution">
    <text evidence="1">The sequence shown here is derived from an EMBL/GenBank/DDBJ whole genome shotgun (WGS) entry which is preliminary data.</text>
</comment>
<sequence>MSVNQNYFNKSILFDIYSGFYTLWEPGFFVYSEDKTEDLYRARK</sequence>
<accession>G6FR65</accession>
<evidence type="ECO:0000313" key="1">
    <source>
        <dbReference type="EMBL" id="EHC15939.1"/>
    </source>
</evidence>
<dbReference type="AlphaFoldDB" id="G6FR65"/>
<proteinExistence type="predicted"/>
<organism evidence="1 2">
    <name type="scientific">Fischerella thermalis JSC-11</name>
    <dbReference type="NCBI Taxonomy" id="741277"/>
    <lineage>
        <taxon>Bacteria</taxon>
        <taxon>Bacillati</taxon>
        <taxon>Cyanobacteriota</taxon>
        <taxon>Cyanophyceae</taxon>
        <taxon>Nostocales</taxon>
        <taxon>Hapalosiphonaceae</taxon>
        <taxon>Fischerella</taxon>
    </lineage>
</organism>
<dbReference type="Proteomes" id="UP000004344">
    <property type="component" value="Unassembled WGS sequence"/>
</dbReference>
<name>G6FR65_9CYAN</name>
<evidence type="ECO:0000313" key="2">
    <source>
        <dbReference type="Proteomes" id="UP000004344"/>
    </source>
</evidence>
<reference evidence="1 2" key="1">
    <citation type="submission" date="2011-09" db="EMBL/GenBank/DDBJ databases">
        <title>The draft genome of Fischerella sp. JSC-11.</title>
        <authorList>
            <consortium name="US DOE Joint Genome Institute (JGI-PGF)"/>
            <person name="Lucas S."/>
            <person name="Han J."/>
            <person name="Lapidus A."/>
            <person name="Cheng J.-F."/>
            <person name="Goodwin L."/>
            <person name="Pitluck S."/>
            <person name="Peters L."/>
            <person name="Land M.L."/>
            <person name="Hauser L."/>
            <person name="Sarkisova S."/>
            <person name="Bryant D.A."/>
            <person name="Brown I."/>
            <person name="Woyke T.J."/>
        </authorList>
    </citation>
    <scope>NUCLEOTIDE SEQUENCE [LARGE SCALE GENOMIC DNA]</scope>
    <source>
        <strain evidence="1 2">JSC-11</strain>
    </source>
</reference>
<keyword evidence="2" id="KW-1185">Reference proteome</keyword>
<protein>
    <submittedName>
        <fullName evidence="1">Uncharacterized protein</fullName>
    </submittedName>
</protein>
<dbReference type="EMBL" id="AGIZ01000004">
    <property type="protein sequence ID" value="EHC15939.1"/>
    <property type="molecule type" value="Genomic_DNA"/>
</dbReference>
<gene>
    <name evidence="1" type="ORF">FJSC11DRAFT_1362</name>
</gene>